<accession>A0ABY6U482</accession>
<protein>
    <submittedName>
        <fullName evidence="2">Uncharacterized protein</fullName>
    </submittedName>
</protein>
<dbReference type="EMBL" id="CABFNS010000741">
    <property type="protein sequence ID" value="VUC25880.1"/>
    <property type="molecule type" value="Genomic_DNA"/>
</dbReference>
<feature type="compositionally biased region" description="Acidic residues" evidence="1">
    <location>
        <begin position="196"/>
        <end position="209"/>
    </location>
</feature>
<gene>
    <name evidence="2" type="ORF">CLO192961_LOCUS176487</name>
</gene>
<comment type="caution">
    <text evidence="2">The sequence shown here is derived from an EMBL/GenBank/DDBJ whole genome shotgun (WGS) entry which is preliminary data.</text>
</comment>
<name>A0ABY6U482_BIOOC</name>
<proteinExistence type="predicted"/>
<evidence type="ECO:0000256" key="1">
    <source>
        <dbReference type="SAM" id="MobiDB-lite"/>
    </source>
</evidence>
<reference evidence="2 3" key="1">
    <citation type="submission" date="2019-06" db="EMBL/GenBank/DDBJ databases">
        <authorList>
            <person name="Broberg M."/>
        </authorList>
    </citation>
    <scope>NUCLEOTIDE SEQUENCE [LARGE SCALE GENOMIC DNA]</scope>
</reference>
<dbReference type="Proteomes" id="UP000766486">
    <property type="component" value="Unassembled WGS sequence"/>
</dbReference>
<sequence>MPTDIKQAELHYEGLVLWYFAESLECCRKYMEQAEAITPPQTNDEIEISHMQDEINFLAQSMAKAKNEAELNALTQVMQKACVQQARLQAEQEATLARRHVGFLSAQEDIVESYIREREAINNKLSALICDKEYAAGLMCVGSEKPGATEQGVWEDPAASSAAKETKRKRLMPVHATANEPKRQCSSQQEMGYFYDDGDSSQEEHEDEGVSISRHLGNTLEF</sequence>
<evidence type="ECO:0000313" key="3">
    <source>
        <dbReference type="Proteomes" id="UP000766486"/>
    </source>
</evidence>
<organism evidence="2 3">
    <name type="scientific">Bionectria ochroleuca</name>
    <name type="common">Gliocladium roseum</name>
    <dbReference type="NCBI Taxonomy" id="29856"/>
    <lineage>
        <taxon>Eukaryota</taxon>
        <taxon>Fungi</taxon>
        <taxon>Dikarya</taxon>
        <taxon>Ascomycota</taxon>
        <taxon>Pezizomycotina</taxon>
        <taxon>Sordariomycetes</taxon>
        <taxon>Hypocreomycetidae</taxon>
        <taxon>Hypocreales</taxon>
        <taxon>Bionectriaceae</taxon>
        <taxon>Clonostachys</taxon>
    </lineage>
</organism>
<evidence type="ECO:0000313" key="2">
    <source>
        <dbReference type="EMBL" id="VUC25880.1"/>
    </source>
</evidence>
<feature type="region of interest" description="Disordered" evidence="1">
    <location>
        <begin position="147"/>
        <end position="222"/>
    </location>
</feature>
<keyword evidence="3" id="KW-1185">Reference proteome</keyword>